<feature type="transmembrane region" description="Helical" evidence="1">
    <location>
        <begin position="6"/>
        <end position="27"/>
    </location>
</feature>
<comment type="caution">
    <text evidence="2">The sequence shown here is derived from an EMBL/GenBank/DDBJ whole genome shotgun (WGS) entry which is preliminary data.</text>
</comment>
<keyword evidence="1" id="KW-0472">Membrane</keyword>
<protein>
    <submittedName>
        <fullName evidence="2">Uncharacterized protein</fullName>
    </submittedName>
</protein>
<keyword evidence="3" id="KW-1185">Reference proteome</keyword>
<gene>
    <name evidence="2" type="ORF">LZ536_02350</name>
</gene>
<keyword evidence="1" id="KW-0812">Transmembrane</keyword>
<keyword evidence="1" id="KW-1133">Transmembrane helix</keyword>
<evidence type="ECO:0000313" key="3">
    <source>
        <dbReference type="Proteomes" id="UP001165363"/>
    </source>
</evidence>
<evidence type="ECO:0000313" key="2">
    <source>
        <dbReference type="EMBL" id="MCL6682742.1"/>
    </source>
</evidence>
<organism evidence="2 3">
    <name type="scientific">Sphingomonas alba</name>
    <dbReference type="NCBI Taxonomy" id="2908208"/>
    <lineage>
        <taxon>Bacteria</taxon>
        <taxon>Pseudomonadati</taxon>
        <taxon>Pseudomonadota</taxon>
        <taxon>Alphaproteobacteria</taxon>
        <taxon>Sphingomonadales</taxon>
        <taxon>Sphingomonadaceae</taxon>
        <taxon>Sphingomonas</taxon>
    </lineage>
</organism>
<evidence type="ECO:0000256" key="1">
    <source>
        <dbReference type="SAM" id="Phobius"/>
    </source>
</evidence>
<accession>A0ABT0RJF0</accession>
<sequence length="94" mass="10902">MNDETAVFLLLIGFWSLLAIVMFQRFWTIRRLRNKVEKLTHDAIRNAAAQVAPKQVPESEDLIRISKRLQVLERIAVEKENSLTREIEDLRAAG</sequence>
<dbReference type="RefSeq" id="WP_249846695.1">
    <property type="nucleotide sequence ID" value="NZ_JAMGBD010000001.1"/>
</dbReference>
<reference evidence="2" key="1">
    <citation type="submission" date="2022-05" db="EMBL/GenBank/DDBJ databases">
        <authorList>
            <person name="Jo J.-H."/>
            <person name="Im W.-T."/>
        </authorList>
    </citation>
    <scope>NUCLEOTIDE SEQUENCE</scope>
    <source>
        <strain evidence="2">SE158</strain>
    </source>
</reference>
<name>A0ABT0RJF0_9SPHN</name>
<dbReference type="EMBL" id="JAMGBD010000001">
    <property type="protein sequence ID" value="MCL6682742.1"/>
    <property type="molecule type" value="Genomic_DNA"/>
</dbReference>
<proteinExistence type="predicted"/>
<dbReference type="Proteomes" id="UP001165363">
    <property type="component" value="Unassembled WGS sequence"/>
</dbReference>